<evidence type="ECO:0000313" key="2">
    <source>
        <dbReference type="Proteomes" id="UP000186030"/>
    </source>
</evidence>
<gene>
    <name evidence="1" type="ORF">BRO54_2509</name>
</gene>
<reference evidence="1 2" key="1">
    <citation type="submission" date="2016-11" db="EMBL/GenBank/DDBJ databases">
        <authorList>
            <person name="Kadnikov V."/>
            <person name="Nazina T."/>
        </authorList>
    </citation>
    <scope>NUCLEOTIDE SEQUENCE [LARGE SCALE GENOMIC DNA]</scope>
    <source>
        <strain evidence="1 2">1017</strain>
    </source>
</reference>
<name>A0A1Q5SVU7_9BACL</name>
<evidence type="ECO:0000313" key="1">
    <source>
        <dbReference type="EMBL" id="OKO92103.1"/>
    </source>
</evidence>
<protein>
    <submittedName>
        <fullName evidence="1">Uncharacterized protein</fullName>
    </submittedName>
</protein>
<organism evidence="1 2">
    <name type="scientific">Geobacillus proteiniphilus</name>
    <dbReference type="NCBI Taxonomy" id="860353"/>
    <lineage>
        <taxon>Bacteria</taxon>
        <taxon>Bacillati</taxon>
        <taxon>Bacillota</taxon>
        <taxon>Bacilli</taxon>
        <taxon>Bacillales</taxon>
        <taxon>Anoxybacillaceae</taxon>
        <taxon>Geobacillus</taxon>
    </lineage>
</organism>
<accession>A0A1Q5SVU7</accession>
<comment type="caution">
    <text evidence="1">The sequence shown here is derived from an EMBL/GenBank/DDBJ whole genome shotgun (WGS) entry which is preliminary data.</text>
</comment>
<proteinExistence type="predicted"/>
<reference evidence="2" key="2">
    <citation type="submission" date="2017-01" db="EMBL/GenBank/DDBJ databases">
        <title>Genome sequencing and annotation of Geobacillus sp. 1017, a Hydrocarbon-Oxidizing Thermophilic Bacterium Isolated from a Heavy Oil Reservoir (China).</title>
        <authorList>
            <person name="Kadnikov V.V."/>
            <person name="Mardanov A.V."/>
            <person name="Poltaraus A.B."/>
            <person name="Sokolova D.S."/>
            <person name="Semenova E.M."/>
            <person name="Ravin N.V."/>
            <person name="Tourova T.P."/>
            <person name="Nazina T.N."/>
        </authorList>
    </citation>
    <scope>NUCLEOTIDE SEQUENCE [LARGE SCALE GENOMIC DNA]</scope>
    <source>
        <strain evidence="2">1017</strain>
    </source>
</reference>
<dbReference type="AlphaFoldDB" id="A0A1Q5SVU7"/>
<dbReference type="Proteomes" id="UP000186030">
    <property type="component" value="Unassembled WGS sequence"/>
</dbReference>
<dbReference type="EMBL" id="MQMG01000033">
    <property type="protein sequence ID" value="OKO92103.1"/>
    <property type="molecule type" value="Genomic_DNA"/>
</dbReference>
<sequence length="51" mass="5900">MKENRGLLKRGIQAIVWFRHLITKSFIFSKIIKIPIKNTFFKALSPVTGDP</sequence>